<feature type="signal peptide" evidence="1">
    <location>
        <begin position="1"/>
        <end position="26"/>
    </location>
</feature>
<evidence type="ECO:0000256" key="1">
    <source>
        <dbReference type="SAM" id="SignalP"/>
    </source>
</evidence>
<comment type="caution">
    <text evidence="3">The sequence shown here is derived from an EMBL/GenBank/DDBJ whole genome shotgun (WGS) entry which is preliminary data.</text>
</comment>
<protein>
    <submittedName>
        <fullName evidence="3">PEP-CTERM sorting domain-containing protein</fullName>
    </submittedName>
</protein>
<organism evidence="3 4">
    <name type="scientific">Terriglobus aquaticus</name>
    <dbReference type="NCBI Taxonomy" id="940139"/>
    <lineage>
        <taxon>Bacteria</taxon>
        <taxon>Pseudomonadati</taxon>
        <taxon>Acidobacteriota</taxon>
        <taxon>Terriglobia</taxon>
        <taxon>Terriglobales</taxon>
        <taxon>Acidobacteriaceae</taxon>
        <taxon>Terriglobus</taxon>
    </lineage>
</organism>
<dbReference type="InterPro" id="IPR013424">
    <property type="entry name" value="Ice-binding_C"/>
</dbReference>
<feature type="domain" description="Ice-binding protein C-terminal" evidence="2">
    <location>
        <begin position="178"/>
        <end position="203"/>
    </location>
</feature>
<dbReference type="NCBIfam" id="TIGR02595">
    <property type="entry name" value="PEP_CTERM"/>
    <property type="match status" value="1"/>
</dbReference>
<evidence type="ECO:0000313" key="3">
    <source>
        <dbReference type="EMBL" id="MFN2974244.1"/>
    </source>
</evidence>
<dbReference type="EMBL" id="JBJYXY010000001">
    <property type="protein sequence ID" value="MFN2974244.1"/>
    <property type="molecule type" value="Genomic_DNA"/>
</dbReference>
<dbReference type="Proteomes" id="UP001634747">
    <property type="component" value="Unassembled WGS sequence"/>
</dbReference>
<accession>A0ABW9KHX1</accession>
<gene>
    <name evidence="3" type="ORF">ACK2TP_00570</name>
</gene>
<reference evidence="3 4" key="1">
    <citation type="submission" date="2024-12" db="EMBL/GenBank/DDBJ databases">
        <authorList>
            <person name="Lee Y."/>
        </authorList>
    </citation>
    <scope>NUCLEOTIDE SEQUENCE [LARGE SCALE GENOMIC DNA]</scope>
    <source>
        <strain evidence="3 4">03SUJ4</strain>
    </source>
</reference>
<keyword evidence="1" id="KW-0732">Signal</keyword>
<feature type="chain" id="PRO_5047228982" evidence="1">
    <location>
        <begin position="27"/>
        <end position="208"/>
    </location>
</feature>
<dbReference type="Pfam" id="PF07589">
    <property type="entry name" value="PEP-CTERM"/>
    <property type="match status" value="1"/>
</dbReference>
<evidence type="ECO:0000313" key="4">
    <source>
        <dbReference type="Proteomes" id="UP001634747"/>
    </source>
</evidence>
<keyword evidence="4" id="KW-1185">Reference proteome</keyword>
<proteinExistence type="predicted"/>
<name>A0ABW9KHX1_9BACT</name>
<sequence length="208" mass="21064">MRFNTSFLKTGVIAAALVLGTSVAKADTMTFTGSTSGSFTGGGTSDQTLSYNSGSFNNTTSNSGYLAIGGNGANFGTFTLNTGNATFTNDPFSLMITFTNPTGINNGQSSTFSALVQGSVTAPADGGATVVFSPSSRGYTFDNGVLTGSFTLNLNNVSITPGQTASVTGYIQETSVAATPEPNSLMLLGTGLVSAAGMMARRRKAMTA</sequence>
<evidence type="ECO:0000259" key="2">
    <source>
        <dbReference type="Pfam" id="PF07589"/>
    </source>
</evidence>
<dbReference type="RefSeq" id="WP_263414186.1">
    <property type="nucleotide sequence ID" value="NZ_BAABBH010000001.1"/>
</dbReference>